<evidence type="ECO:0000313" key="12">
    <source>
        <dbReference type="EMBL" id="MBB3898017.1"/>
    </source>
</evidence>
<protein>
    <submittedName>
        <fullName evidence="12">Subfamily B ATP-binding cassette protein MsbA</fullName>
        <ecNumber evidence="12">3.6.3.-</ecNumber>
    </submittedName>
</protein>
<evidence type="ECO:0000256" key="9">
    <source>
        <dbReference type="SAM" id="Phobius"/>
    </source>
</evidence>
<keyword evidence="5" id="KW-0547">Nucleotide-binding</keyword>
<dbReference type="Pfam" id="PF00664">
    <property type="entry name" value="ABC_membrane"/>
    <property type="match status" value="1"/>
</dbReference>
<comment type="subcellular location">
    <subcellularLocation>
        <location evidence="1">Cell membrane</location>
        <topology evidence="1">Multi-pass membrane protein</topology>
    </subcellularLocation>
</comment>
<evidence type="ECO:0000313" key="13">
    <source>
        <dbReference type="Proteomes" id="UP000553193"/>
    </source>
</evidence>
<dbReference type="AlphaFoldDB" id="A0A840AA89"/>
<keyword evidence="13" id="KW-1185">Reference proteome</keyword>
<dbReference type="GO" id="GO:0005886">
    <property type="term" value="C:plasma membrane"/>
    <property type="evidence" value="ECO:0007669"/>
    <property type="project" value="UniProtKB-SubCell"/>
</dbReference>
<sequence length="586" mass="62510">MPATPLAETASLPLIRRLWREHLVHERRRFFLAMLFTLGLAASTAIYPIIIQQAFDLFTAGRTEALVWLPLVIILATSLRAAFMYLQQVNLHGAALGTIEHIQNGLFGALTRADYATIAAEAPARQAMRFTTDAAAIREAIARSLNGAGDALTIVGLVASMLWLDWQLALMAALLYPIAAWPIAVIGKRVRRAARGMQDRAGDTSALLNESFAAARVVRTYRLEAQEEGRARQAFAALRESLLRIVRARARVDPILEVLGGLTVALVLLVVGWRVTTGQGTIGEFTGFVAAVLIAARPVRALGSLNAALQEGLAGLNRVFGVMDTPRRVTDALAAQPLPAGRGALRFEGVGFHYPGSEIPAIERLDFVAEPGQTVALVGPSGAGKSTAIALLPRLHDATAGRILLDGADVREVTLASLRDAIAFVGQEAVIFDDTALANIACGRPGATRAEVEEAARAAQAHAFLEALPQGYDTVLGPGGGRLSGGQRQRVSLARALLRDPRVLLLDEATSALDAENEAAVQEALARLRQGRTTLVIAHRLATVQNADRIVVVDQGRDVEQGTHAELMAAGGLYARLVRTQAFTAE</sequence>
<evidence type="ECO:0000256" key="1">
    <source>
        <dbReference type="ARBA" id="ARBA00004651"/>
    </source>
</evidence>
<keyword evidence="4 9" id="KW-0812">Transmembrane</keyword>
<dbReference type="PANTHER" id="PTHR43394">
    <property type="entry name" value="ATP-DEPENDENT PERMEASE MDL1, MITOCHONDRIAL"/>
    <property type="match status" value="1"/>
</dbReference>
<evidence type="ECO:0000256" key="5">
    <source>
        <dbReference type="ARBA" id="ARBA00022741"/>
    </source>
</evidence>
<gene>
    <name evidence="12" type="ORF">GGQ83_001454</name>
</gene>
<dbReference type="InterPro" id="IPR017871">
    <property type="entry name" value="ABC_transporter-like_CS"/>
</dbReference>
<name>A0A840AA89_9PROT</name>
<evidence type="ECO:0000256" key="8">
    <source>
        <dbReference type="ARBA" id="ARBA00023136"/>
    </source>
</evidence>
<evidence type="ECO:0000256" key="6">
    <source>
        <dbReference type="ARBA" id="ARBA00022840"/>
    </source>
</evidence>
<dbReference type="SUPFAM" id="SSF52540">
    <property type="entry name" value="P-loop containing nucleoside triphosphate hydrolases"/>
    <property type="match status" value="1"/>
</dbReference>
<organism evidence="12 13">
    <name type="scientific">Roseococcus suduntuyensis</name>
    <dbReference type="NCBI Taxonomy" id="455361"/>
    <lineage>
        <taxon>Bacteria</taxon>
        <taxon>Pseudomonadati</taxon>
        <taxon>Pseudomonadota</taxon>
        <taxon>Alphaproteobacteria</taxon>
        <taxon>Acetobacterales</taxon>
        <taxon>Roseomonadaceae</taxon>
        <taxon>Roseococcus</taxon>
    </lineage>
</organism>
<dbReference type="RefSeq" id="WP_184383120.1">
    <property type="nucleotide sequence ID" value="NZ_JACIDJ010000002.1"/>
</dbReference>
<dbReference type="Gene3D" id="3.40.50.300">
    <property type="entry name" value="P-loop containing nucleotide triphosphate hydrolases"/>
    <property type="match status" value="1"/>
</dbReference>
<evidence type="ECO:0000256" key="4">
    <source>
        <dbReference type="ARBA" id="ARBA00022692"/>
    </source>
</evidence>
<feature type="transmembrane region" description="Helical" evidence="9">
    <location>
        <begin position="169"/>
        <end position="187"/>
    </location>
</feature>
<dbReference type="EC" id="3.6.3.-" evidence="12"/>
<dbReference type="SMART" id="SM00382">
    <property type="entry name" value="AAA"/>
    <property type="match status" value="1"/>
</dbReference>
<dbReference type="Pfam" id="PF00005">
    <property type="entry name" value="ABC_tran"/>
    <property type="match status" value="1"/>
</dbReference>
<dbReference type="PROSITE" id="PS50893">
    <property type="entry name" value="ABC_TRANSPORTER_2"/>
    <property type="match status" value="1"/>
</dbReference>
<keyword evidence="6 12" id="KW-0067">ATP-binding</keyword>
<feature type="transmembrane region" description="Helical" evidence="9">
    <location>
        <begin position="65"/>
        <end position="86"/>
    </location>
</feature>
<evidence type="ECO:0000259" key="10">
    <source>
        <dbReference type="PROSITE" id="PS50893"/>
    </source>
</evidence>
<keyword evidence="12" id="KW-0378">Hydrolase</keyword>
<feature type="transmembrane region" description="Helical" evidence="9">
    <location>
        <begin position="30"/>
        <end position="50"/>
    </location>
</feature>
<dbReference type="SUPFAM" id="SSF90123">
    <property type="entry name" value="ABC transporter transmembrane region"/>
    <property type="match status" value="1"/>
</dbReference>
<dbReference type="PROSITE" id="PS00211">
    <property type="entry name" value="ABC_TRANSPORTER_1"/>
    <property type="match status" value="1"/>
</dbReference>
<dbReference type="InterPro" id="IPR027417">
    <property type="entry name" value="P-loop_NTPase"/>
</dbReference>
<keyword evidence="3" id="KW-1003">Cell membrane</keyword>
<feature type="domain" description="ABC transmembrane type-1" evidence="11">
    <location>
        <begin position="31"/>
        <end position="311"/>
    </location>
</feature>
<dbReference type="InterPro" id="IPR003593">
    <property type="entry name" value="AAA+_ATPase"/>
</dbReference>
<feature type="domain" description="ABC transporter" evidence="10">
    <location>
        <begin position="345"/>
        <end position="580"/>
    </location>
</feature>
<comment type="caution">
    <text evidence="12">The sequence shown here is derived from an EMBL/GenBank/DDBJ whole genome shotgun (WGS) entry which is preliminary data.</text>
</comment>
<dbReference type="InterPro" id="IPR003439">
    <property type="entry name" value="ABC_transporter-like_ATP-bd"/>
</dbReference>
<dbReference type="Gene3D" id="1.20.1560.10">
    <property type="entry name" value="ABC transporter type 1, transmembrane domain"/>
    <property type="match status" value="1"/>
</dbReference>
<dbReference type="GO" id="GO:0015421">
    <property type="term" value="F:ABC-type oligopeptide transporter activity"/>
    <property type="evidence" value="ECO:0007669"/>
    <property type="project" value="TreeGrafter"/>
</dbReference>
<dbReference type="GO" id="GO:0016887">
    <property type="term" value="F:ATP hydrolysis activity"/>
    <property type="evidence" value="ECO:0007669"/>
    <property type="project" value="InterPro"/>
</dbReference>
<dbReference type="InterPro" id="IPR039421">
    <property type="entry name" value="Type_1_exporter"/>
</dbReference>
<dbReference type="InterPro" id="IPR011527">
    <property type="entry name" value="ABC1_TM_dom"/>
</dbReference>
<dbReference type="EMBL" id="JACIDJ010000002">
    <property type="protein sequence ID" value="MBB3898017.1"/>
    <property type="molecule type" value="Genomic_DNA"/>
</dbReference>
<proteinExistence type="predicted"/>
<reference evidence="12 13" key="1">
    <citation type="submission" date="2020-08" db="EMBL/GenBank/DDBJ databases">
        <title>Genomic Encyclopedia of Type Strains, Phase IV (KMG-IV): sequencing the most valuable type-strain genomes for metagenomic binning, comparative biology and taxonomic classification.</title>
        <authorList>
            <person name="Goeker M."/>
        </authorList>
    </citation>
    <scope>NUCLEOTIDE SEQUENCE [LARGE SCALE GENOMIC DNA]</scope>
    <source>
        <strain evidence="12 13">DSM 19979</strain>
    </source>
</reference>
<dbReference type="PANTHER" id="PTHR43394:SF1">
    <property type="entry name" value="ATP-BINDING CASSETTE SUB-FAMILY B MEMBER 10, MITOCHONDRIAL"/>
    <property type="match status" value="1"/>
</dbReference>
<dbReference type="PROSITE" id="PS50929">
    <property type="entry name" value="ABC_TM1F"/>
    <property type="match status" value="1"/>
</dbReference>
<feature type="transmembrane region" description="Helical" evidence="9">
    <location>
        <begin position="145"/>
        <end position="163"/>
    </location>
</feature>
<dbReference type="FunFam" id="3.40.50.300:FF:000221">
    <property type="entry name" value="Multidrug ABC transporter ATP-binding protein"/>
    <property type="match status" value="1"/>
</dbReference>
<evidence type="ECO:0000256" key="7">
    <source>
        <dbReference type="ARBA" id="ARBA00022989"/>
    </source>
</evidence>
<keyword evidence="2" id="KW-0813">Transport</keyword>
<evidence type="ECO:0000256" key="2">
    <source>
        <dbReference type="ARBA" id="ARBA00022448"/>
    </source>
</evidence>
<dbReference type="InterPro" id="IPR036640">
    <property type="entry name" value="ABC1_TM_sf"/>
</dbReference>
<keyword evidence="8 9" id="KW-0472">Membrane</keyword>
<accession>A0A840AA89</accession>
<keyword evidence="7 9" id="KW-1133">Transmembrane helix</keyword>
<dbReference type="Proteomes" id="UP000553193">
    <property type="component" value="Unassembled WGS sequence"/>
</dbReference>
<evidence type="ECO:0000259" key="11">
    <source>
        <dbReference type="PROSITE" id="PS50929"/>
    </source>
</evidence>
<feature type="transmembrane region" description="Helical" evidence="9">
    <location>
        <begin position="254"/>
        <end position="273"/>
    </location>
</feature>
<dbReference type="GO" id="GO:0005524">
    <property type="term" value="F:ATP binding"/>
    <property type="evidence" value="ECO:0007669"/>
    <property type="project" value="UniProtKB-KW"/>
</dbReference>
<evidence type="ECO:0000256" key="3">
    <source>
        <dbReference type="ARBA" id="ARBA00022475"/>
    </source>
</evidence>
<dbReference type="CDD" id="cd18552">
    <property type="entry name" value="ABC_6TM_MsbA_like"/>
    <property type="match status" value="1"/>
</dbReference>